<feature type="region of interest" description="Disordered" evidence="1">
    <location>
        <begin position="88"/>
        <end position="118"/>
    </location>
</feature>
<organism evidence="2">
    <name type="scientific">Notodromas monacha</name>
    <dbReference type="NCBI Taxonomy" id="399045"/>
    <lineage>
        <taxon>Eukaryota</taxon>
        <taxon>Metazoa</taxon>
        <taxon>Ecdysozoa</taxon>
        <taxon>Arthropoda</taxon>
        <taxon>Crustacea</taxon>
        <taxon>Oligostraca</taxon>
        <taxon>Ostracoda</taxon>
        <taxon>Podocopa</taxon>
        <taxon>Podocopida</taxon>
        <taxon>Cypridocopina</taxon>
        <taxon>Cypridoidea</taxon>
        <taxon>Cyprididae</taxon>
        <taxon>Notodromas</taxon>
    </lineage>
</organism>
<evidence type="ECO:0000313" key="3">
    <source>
        <dbReference type="Proteomes" id="UP000678499"/>
    </source>
</evidence>
<feature type="compositionally biased region" description="Acidic residues" evidence="1">
    <location>
        <begin position="97"/>
        <end position="107"/>
    </location>
</feature>
<feature type="compositionally biased region" description="Basic and acidic residues" evidence="1">
    <location>
        <begin position="108"/>
        <end position="118"/>
    </location>
</feature>
<keyword evidence="3" id="KW-1185">Reference proteome</keyword>
<dbReference type="Proteomes" id="UP000678499">
    <property type="component" value="Unassembled WGS sequence"/>
</dbReference>
<evidence type="ECO:0000256" key="1">
    <source>
        <dbReference type="SAM" id="MobiDB-lite"/>
    </source>
</evidence>
<feature type="region of interest" description="Disordered" evidence="1">
    <location>
        <begin position="1"/>
        <end position="49"/>
    </location>
</feature>
<feature type="compositionally biased region" description="Basic and acidic residues" evidence="1">
    <location>
        <begin position="28"/>
        <end position="46"/>
    </location>
</feature>
<dbReference type="EMBL" id="OA883429">
    <property type="protein sequence ID" value="CAD7278865.1"/>
    <property type="molecule type" value="Genomic_DNA"/>
</dbReference>
<reference evidence="2" key="1">
    <citation type="submission" date="2020-11" db="EMBL/GenBank/DDBJ databases">
        <authorList>
            <person name="Tran Van P."/>
        </authorList>
    </citation>
    <scope>NUCLEOTIDE SEQUENCE</scope>
</reference>
<dbReference type="AlphaFoldDB" id="A0A7R9BP11"/>
<protein>
    <submittedName>
        <fullName evidence="2">Uncharacterized protein</fullName>
    </submittedName>
</protein>
<dbReference type="EMBL" id="CAJPEX010001392">
    <property type="protein sequence ID" value="CAG0919017.1"/>
    <property type="molecule type" value="Genomic_DNA"/>
</dbReference>
<evidence type="ECO:0000313" key="2">
    <source>
        <dbReference type="EMBL" id="CAD7278865.1"/>
    </source>
</evidence>
<sequence length="118" mass="13440">MVPQIPHHQQLKNFGTHSKVANGPKGRFNRESAKQEENLREYENPHGGDAVRATWKSARAGTIPQLQRTPFFSPGLYSTSREIPLRNSCLGIREGHDDDDDDDDDDEEQRKEGGDRKR</sequence>
<gene>
    <name evidence="2" type="ORF">NMOB1V02_LOCUS6559</name>
</gene>
<proteinExistence type="predicted"/>
<name>A0A7R9BP11_9CRUS</name>
<accession>A0A7R9BP11</accession>